<feature type="signal peptide" evidence="1">
    <location>
        <begin position="1"/>
        <end position="24"/>
    </location>
</feature>
<feature type="chain" id="PRO_5002967570" description="Iron transport-associated domain protein" evidence="1">
    <location>
        <begin position="25"/>
        <end position="305"/>
    </location>
</feature>
<evidence type="ECO:0000256" key="1">
    <source>
        <dbReference type="SAM" id="SignalP"/>
    </source>
</evidence>
<evidence type="ECO:0008006" key="4">
    <source>
        <dbReference type="Google" id="ProtNLM"/>
    </source>
</evidence>
<evidence type="ECO:0000313" key="3">
    <source>
        <dbReference type="Proteomes" id="UP000005561"/>
    </source>
</evidence>
<dbReference type="STRING" id="168384.SAMN05660368_01732"/>
<dbReference type="eggNOG" id="COG5567">
    <property type="taxonomic scope" value="Bacteria"/>
</dbReference>
<gene>
    <name evidence="2" type="ORF">BRYFOR_05107</name>
</gene>
<evidence type="ECO:0000313" key="2">
    <source>
        <dbReference type="EMBL" id="EET62756.1"/>
    </source>
</evidence>
<protein>
    <recommendedName>
        <fullName evidence="4">Iron transport-associated domain protein</fullName>
    </recommendedName>
</protein>
<keyword evidence="3" id="KW-1185">Reference proteome</keyword>
<comment type="caution">
    <text evidence="2">The sequence shown here is derived from an EMBL/GenBank/DDBJ whole genome shotgun (WGS) entry which is preliminary data.</text>
</comment>
<dbReference type="AlphaFoldDB" id="C6L917"/>
<reference evidence="2" key="1">
    <citation type="submission" date="2009-07" db="EMBL/GenBank/DDBJ databases">
        <authorList>
            <person name="Weinstock G."/>
            <person name="Sodergren E."/>
            <person name="Clifton S."/>
            <person name="Fulton L."/>
            <person name="Fulton B."/>
            <person name="Courtney L."/>
            <person name="Fronick C."/>
            <person name="Harrison M."/>
            <person name="Strong C."/>
            <person name="Farmer C."/>
            <person name="Delahaunty K."/>
            <person name="Markovic C."/>
            <person name="Hall O."/>
            <person name="Minx P."/>
            <person name="Tomlinson C."/>
            <person name="Mitreva M."/>
            <person name="Nelson J."/>
            <person name="Hou S."/>
            <person name="Wollam A."/>
            <person name="Pepin K.H."/>
            <person name="Johnson M."/>
            <person name="Bhonagiri V."/>
            <person name="Nash W.E."/>
            <person name="Warren W."/>
            <person name="Chinwalla A."/>
            <person name="Mardis E.R."/>
            <person name="Wilson R.K."/>
        </authorList>
    </citation>
    <scope>NUCLEOTIDE SEQUENCE [LARGE SCALE GENOMIC DNA]</scope>
    <source>
        <strain evidence="2">DSM 14469</strain>
    </source>
</reference>
<organism evidence="2 3">
    <name type="scientific">Marvinbryantia formatexigens DSM 14469</name>
    <dbReference type="NCBI Taxonomy" id="478749"/>
    <lineage>
        <taxon>Bacteria</taxon>
        <taxon>Bacillati</taxon>
        <taxon>Bacillota</taxon>
        <taxon>Clostridia</taxon>
        <taxon>Lachnospirales</taxon>
        <taxon>Lachnospiraceae</taxon>
        <taxon>Marvinbryantia</taxon>
    </lineage>
</organism>
<accession>C6L917</accession>
<keyword evidence="1" id="KW-0732">Signal</keyword>
<dbReference type="EMBL" id="ACCL02000001">
    <property type="protein sequence ID" value="EET62756.1"/>
    <property type="molecule type" value="Genomic_DNA"/>
</dbReference>
<dbReference type="RefSeq" id="WP_006859908.1">
    <property type="nucleotide sequence ID" value="NZ_ACCL02000001.1"/>
</dbReference>
<dbReference type="PROSITE" id="PS51257">
    <property type="entry name" value="PROKAR_LIPOPROTEIN"/>
    <property type="match status" value="1"/>
</dbReference>
<dbReference type="OrthoDB" id="9812528at2"/>
<dbReference type="Proteomes" id="UP000005561">
    <property type="component" value="Unassembled WGS sequence"/>
</dbReference>
<dbReference type="eggNOG" id="COG0614">
    <property type="taxonomic scope" value="Bacteria"/>
</dbReference>
<proteinExistence type="predicted"/>
<sequence length="305" mass="33053">MKKFKATVLAAVFAAGMMSALACAEETETEVTTEAVSVAAESGTESQVASKDEMAPVEDIVTEDMTPVYADSLVDGVYSIKVDSSSSMFSIEECELTVADGKMTAVMTMGGTGYLYLYMGTGEEAVAASEEEYIPFVETEDGKHTFEVPVEALDMGVDCAAFSKKKEKWYDRTLVFRADSLPQEAFAEGTITSLEDLNLEDGSYQIEVGLEGGSGRATVESPATLTVADGKATATIIWSSNSYDYMIVNDEKLEPVTMEEHSTFEIPVTGFDWKMPVVADTIAMSTPHEIEYTLYFDSSTIEKAE</sequence>
<name>C6L917_9FIRM</name>